<dbReference type="PANTHER" id="PTHR42791">
    <property type="entry name" value="GNAT FAMILY ACETYLTRANSFERASE"/>
    <property type="match status" value="1"/>
</dbReference>
<dbReference type="STRING" id="77044.A0A1S7UL44"/>
<dbReference type="PANTHER" id="PTHR42791:SF2">
    <property type="entry name" value="N-ACETYLTRANSFERASE DOMAIN-CONTAINING PROTEIN"/>
    <property type="match status" value="1"/>
</dbReference>
<dbReference type="InterPro" id="IPR016181">
    <property type="entry name" value="Acyl_CoA_acyltransferase"/>
</dbReference>
<proteinExistence type="predicted"/>
<reference evidence="1" key="1">
    <citation type="submission" date="2016-03" db="EMBL/GenBank/DDBJ databases">
        <title>Draft genome sequence of Rosellinia necatrix.</title>
        <authorList>
            <person name="Kanematsu S."/>
        </authorList>
    </citation>
    <scope>NUCLEOTIDE SEQUENCE [LARGE SCALE GENOMIC DNA]</scope>
    <source>
        <strain evidence="1">W97</strain>
    </source>
</reference>
<dbReference type="SUPFAM" id="SSF55729">
    <property type="entry name" value="Acyl-CoA N-acyltransferases (Nat)"/>
    <property type="match status" value="1"/>
</dbReference>
<dbReference type="InterPro" id="IPR052523">
    <property type="entry name" value="Trichothecene_AcTrans"/>
</dbReference>
<dbReference type="CDD" id="cd04301">
    <property type="entry name" value="NAT_SF"/>
    <property type="match status" value="1"/>
</dbReference>
<keyword evidence="1" id="KW-0012">Acyltransferase</keyword>
<dbReference type="EMBL" id="DF977451">
    <property type="protein sequence ID" value="GAP84018.2"/>
    <property type="molecule type" value="Genomic_DNA"/>
</dbReference>
<dbReference type="OrthoDB" id="4738875at2759"/>
<protein>
    <submittedName>
        <fullName evidence="1">Putative acyl-N-acyltransferases</fullName>
    </submittedName>
</protein>
<keyword evidence="1" id="KW-0808">Transferase</keyword>
<accession>A0A1S7UL44</accession>
<dbReference type="Gene3D" id="3.40.630.30">
    <property type="match status" value="1"/>
</dbReference>
<gene>
    <name evidence="1" type="ORF">SAMD00023353_0602110</name>
</gene>
<keyword evidence="2" id="KW-1185">Reference proteome</keyword>
<dbReference type="AlphaFoldDB" id="A0A1S7UL44"/>
<evidence type="ECO:0000313" key="2">
    <source>
        <dbReference type="Proteomes" id="UP000054516"/>
    </source>
</evidence>
<sequence length="247" mass="27534">MTMSSIESPPVPPFYSIRLAVASDIERIARISVIGFRDSEIFRYERPRHAEFPEDAVTSFSNIYRNQLLDPLTVVVVAQDEPNPTDTDGDPGCTGASDQRVVVVGVASWRFPETSPRQGQFVVPDVGDPRPAPNRDLCQHRLDLFNRITKETETQYFTGDNICDKLVVHPSYRRRGHATSMLRWGQRLCDQDGVDQGVIPSHMGEQVYLGLGYSVIGEMHVPDDGIAQGFTQRVVVYRARGEAAGEA</sequence>
<organism evidence="1">
    <name type="scientific">Rosellinia necatrix</name>
    <name type="common">White root-rot fungus</name>
    <dbReference type="NCBI Taxonomy" id="77044"/>
    <lineage>
        <taxon>Eukaryota</taxon>
        <taxon>Fungi</taxon>
        <taxon>Dikarya</taxon>
        <taxon>Ascomycota</taxon>
        <taxon>Pezizomycotina</taxon>
        <taxon>Sordariomycetes</taxon>
        <taxon>Xylariomycetidae</taxon>
        <taxon>Xylariales</taxon>
        <taxon>Xylariaceae</taxon>
        <taxon>Rosellinia</taxon>
    </lineage>
</organism>
<name>A0A1S7UL44_ROSNE</name>
<dbReference type="Proteomes" id="UP000054516">
    <property type="component" value="Unassembled WGS sequence"/>
</dbReference>
<evidence type="ECO:0000313" key="1">
    <source>
        <dbReference type="EMBL" id="GAP84018.2"/>
    </source>
</evidence>
<dbReference type="OMA" id="SPLFRWE"/>
<dbReference type="GO" id="GO:0016746">
    <property type="term" value="F:acyltransferase activity"/>
    <property type="evidence" value="ECO:0007669"/>
    <property type="project" value="UniProtKB-KW"/>
</dbReference>